<organism evidence="2 3">
    <name type="scientific">Propionispora vibrioides</name>
    <dbReference type="NCBI Taxonomy" id="112903"/>
    <lineage>
        <taxon>Bacteria</taxon>
        <taxon>Bacillati</taxon>
        <taxon>Bacillota</taxon>
        <taxon>Negativicutes</taxon>
        <taxon>Selenomonadales</taxon>
        <taxon>Sporomusaceae</taxon>
        <taxon>Propionispora</taxon>
    </lineage>
</organism>
<sequence length="76" mass="8958">MEGDDEMRNLIVILFGLGLLYCMAYLPSFIFFVFVGQYIQPILGVSQKVFFMGLNVVFVTLFLSYVFLNHHRQRYH</sequence>
<protein>
    <submittedName>
        <fullName evidence="2">Uncharacterized protein</fullName>
    </submittedName>
</protein>
<keyword evidence="3" id="KW-1185">Reference proteome</keyword>
<keyword evidence="1" id="KW-1133">Transmembrane helix</keyword>
<name>A0A1H8W4S9_9FIRM</name>
<keyword evidence="1" id="KW-0812">Transmembrane</keyword>
<keyword evidence="1" id="KW-0472">Membrane</keyword>
<dbReference type="AlphaFoldDB" id="A0A1H8W4S9"/>
<evidence type="ECO:0000313" key="3">
    <source>
        <dbReference type="Proteomes" id="UP000198847"/>
    </source>
</evidence>
<evidence type="ECO:0000256" key="1">
    <source>
        <dbReference type="SAM" id="Phobius"/>
    </source>
</evidence>
<reference evidence="2 3" key="1">
    <citation type="submission" date="2016-10" db="EMBL/GenBank/DDBJ databases">
        <authorList>
            <person name="de Groot N.N."/>
        </authorList>
    </citation>
    <scope>NUCLEOTIDE SEQUENCE [LARGE SCALE GENOMIC DNA]</scope>
    <source>
        <strain evidence="2 3">DSM 13305</strain>
    </source>
</reference>
<proteinExistence type="predicted"/>
<dbReference type="Proteomes" id="UP000198847">
    <property type="component" value="Unassembled WGS sequence"/>
</dbReference>
<dbReference type="EMBL" id="FODY01000014">
    <property type="protein sequence ID" value="SEP22651.1"/>
    <property type="molecule type" value="Genomic_DNA"/>
</dbReference>
<accession>A0A1H8W4S9</accession>
<dbReference type="STRING" id="112903.SAMN04490178_11428"/>
<feature type="transmembrane region" description="Helical" evidence="1">
    <location>
        <begin position="12"/>
        <end position="37"/>
    </location>
</feature>
<gene>
    <name evidence="2" type="ORF">SAMN04490178_11428</name>
</gene>
<evidence type="ECO:0000313" key="2">
    <source>
        <dbReference type="EMBL" id="SEP22651.1"/>
    </source>
</evidence>
<feature type="transmembrane region" description="Helical" evidence="1">
    <location>
        <begin position="49"/>
        <end position="68"/>
    </location>
</feature>